<evidence type="ECO:0000313" key="1">
    <source>
        <dbReference type="EMBL" id="CCE53675.1"/>
    </source>
</evidence>
<dbReference type="Proteomes" id="UP000004840">
    <property type="component" value="Unassembled WGS sequence"/>
</dbReference>
<sequence>MSFIDSMIVAFTTAIGPFVHMGSSASSNLALSLGLF</sequence>
<name>G7HU10_9CORY</name>
<comment type="caution">
    <text evidence="1">The sequence shown here is derived from an EMBL/GenBank/DDBJ whole genome shotgun (WGS) entry which is preliminary data.</text>
</comment>
<protein>
    <submittedName>
        <fullName evidence="1">Uncharacterized protein</fullName>
    </submittedName>
</protein>
<dbReference type="AlphaFoldDB" id="G7HU10"/>
<proteinExistence type="predicted"/>
<reference evidence="1 2" key="1">
    <citation type="journal article" date="2012" name="J. Bacteriol.">
        <title>Genome Sequence of Corynebacterium casei UCMA 3821, Isolated from a Smear-Ripened Cheese.</title>
        <authorList>
            <person name="Monnet C."/>
            <person name="Loux V."/>
            <person name="Bento P."/>
            <person name="Gibrat J.F."/>
            <person name="Straub C."/>
            <person name="Bonnarme P."/>
            <person name="Landaud S."/>
            <person name="Irlinger F."/>
        </authorList>
    </citation>
    <scope>NUCLEOTIDE SEQUENCE [LARGE SCALE GENOMIC DNA]</scope>
    <source>
        <strain evidence="1 2">UCMA 3821</strain>
    </source>
</reference>
<evidence type="ECO:0000313" key="2">
    <source>
        <dbReference type="Proteomes" id="UP000004840"/>
    </source>
</evidence>
<dbReference type="EMBL" id="CAFW01000008">
    <property type="protein sequence ID" value="CCE53675.1"/>
    <property type="molecule type" value="Genomic_DNA"/>
</dbReference>
<organism evidence="1 2">
    <name type="scientific">Corynebacterium casei UCMA 3821</name>
    <dbReference type="NCBI Taxonomy" id="1110505"/>
    <lineage>
        <taxon>Bacteria</taxon>
        <taxon>Bacillati</taxon>
        <taxon>Actinomycetota</taxon>
        <taxon>Actinomycetes</taxon>
        <taxon>Mycobacteriales</taxon>
        <taxon>Corynebacteriaceae</taxon>
        <taxon>Corynebacterium</taxon>
    </lineage>
</organism>
<gene>
    <name evidence="1" type="ORF">CCAS_00255</name>
</gene>
<accession>G7HU10</accession>